<feature type="region of interest" description="Disordered" evidence="2">
    <location>
        <begin position="1"/>
        <end position="25"/>
    </location>
</feature>
<evidence type="ECO:0000256" key="2">
    <source>
        <dbReference type="SAM" id="MobiDB-lite"/>
    </source>
</evidence>
<evidence type="ECO:0000256" key="1">
    <source>
        <dbReference type="SAM" id="Coils"/>
    </source>
</evidence>
<organism evidence="3 4">
    <name type="scientific">Tautonia plasticadhaerens</name>
    <dbReference type="NCBI Taxonomy" id="2527974"/>
    <lineage>
        <taxon>Bacteria</taxon>
        <taxon>Pseudomonadati</taxon>
        <taxon>Planctomycetota</taxon>
        <taxon>Planctomycetia</taxon>
        <taxon>Isosphaerales</taxon>
        <taxon>Isosphaeraceae</taxon>
        <taxon>Tautonia</taxon>
    </lineage>
</organism>
<dbReference type="KEGG" id="tpla:ElP_70400"/>
<dbReference type="AlphaFoldDB" id="A0A518HDZ7"/>
<name>A0A518HDZ7_9BACT</name>
<keyword evidence="4" id="KW-1185">Reference proteome</keyword>
<feature type="region of interest" description="Disordered" evidence="2">
    <location>
        <begin position="303"/>
        <end position="322"/>
    </location>
</feature>
<dbReference type="Proteomes" id="UP000317835">
    <property type="component" value="Plasmid pElP_1"/>
</dbReference>
<evidence type="ECO:0000313" key="4">
    <source>
        <dbReference type="Proteomes" id="UP000317835"/>
    </source>
</evidence>
<keyword evidence="1" id="KW-0175">Coiled coil</keyword>
<dbReference type="Pfam" id="PF10134">
    <property type="entry name" value="RPA"/>
    <property type="match status" value="1"/>
</dbReference>
<dbReference type="InterPro" id="IPR018777">
    <property type="entry name" value="Replication_initiator_prot_A"/>
</dbReference>
<gene>
    <name evidence="3" type="ORF">ElP_70400</name>
</gene>
<geneLocation type="plasmid" evidence="4">
    <name>pelp_1</name>
</geneLocation>
<sequence length="506" mass="57318">MTQSTRAGEDDPEGEGPPPIAVPGRDEMNLAEFPIALLCDRAPRGQCEIEFHDSIFDAQSGREVVRSLTITSPEKYGLPTAADDDVILALLQLTKQQNNFARPEVHFTRLQLIELLGWADKGSSYARVVQSLHRWASTYLSYRNSWWDHSERRWTSGGFHIVDSFEVVDGRSSTGGGGQARSAVSWGKVFFRSCRSGYLKSLDYRLYKGLNYHTSKRMYRFLDKRFYHKAEWAFELRDFALEHIGLSRSYAHNGKIKEKLWPAIVELESVGYLEPMPKADRFRRQGREWLVCFKKAAAVELGAGTPGGPGAPAPTPGRAGADHPAVRELAARGVTESTARELVGQHPAALVSSKLEIFDWLMSKEDRRVRKSPAGYLVESIRRDYAPPRGFVPAEDRRLQEERRLHLELEALRERHRRAAEQARARQEVEAIDAYWDALDSEGKAALDAAAQRSADPTRYDDLGHSPALQRMRRRVLRQDYIRALLRDRHHPLFSPPAPGDEPPAR</sequence>
<proteinExistence type="predicted"/>
<dbReference type="RefSeq" id="WP_197447166.1">
    <property type="nucleotide sequence ID" value="NZ_CP036427.1"/>
</dbReference>
<feature type="coiled-coil region" evidence="1">
    <location>
        <begin position="399"/>
        <end position="426"/>
    </location>
</feature>
<protein>
    <submittedName>
        <fullName evidence="3">Replication initiator protein A</fullName>
    </submittedName>
</protein>
<accession>A0A518HDZ7</accession>
<reference evidence="3 4" key="1">
    <citation type="submission" date="2019-02" db="EMBL/GenBank/DDBJ databases">
        <title>Deep-cultivation of Planctomycetes and their phenomic and genomic characterization uncovers novel biology.</title>
        <authorList>
            <person name="Wiegand S."/>
            <person name="Jogler M."/>
            <person name="Boedeker C."/>
            <person name="Pinto D."/>
            <person name="Vollmers J."/>
            <person name="Rivas-Marin E."/>
            <person name="Kohn T."/>
            <person name="Peeters S.H."/>
            <person name="Heuer A."/>
            <person name="Rast P."/>
            <person name="Oberbeckmann S."/>
            <person name="Bunk B."/>
            <person name="Jeske O."/>
            <person name="Meyerdierks A."/>
            <person name="Storesund J.E."/>
            <person name="Kallscheuer N."/>
            <person name="Luecker S."/>
            <person name="Lage O.M."/>
            <person name="Pohl T."/>
            <person name="Merkel B.J."/>
            <person name="Hornburger P."/>
            <person name="Mueller R.-W."/>
            <person name="Bruemmer F."/>
            <person name="Labrenz M."/>
            <person name="Spormann A.M."/>
            <person name="Op den Camp H."/>
            <person name="Overmann J."/>
            <person name="Amann R."/>
            <person name="Jetten M.S.M."/>
            <person name="Mascher T."/>
            <person name="Medema M.H."/>
            <person name="Devos D.P."/>
            <person name="Kaster A.-K."/>
            <person name="Ovreas L."/>
            <person name="Rohde M."/>
            <person name="Galperin M.Y."/>
            <person name="Jogler C."/>
        </authorList>
    </citation>
    <scope>NUCLEOTIDE SEQUENCE [LARGE SCALE GENOMIC DNA]</scope>
    <source>
        <strain evidence="3 4">ElP</strain>
        <plasmid evidence="4">pelp_1</plasmid>
    </source>
</reference>
<evidence type="ECO:0000313" key="3">
    <source>
        <dbReference type="EMBL" id="QDV39077.1"/>
    </source>
</evidence>
<keyword evidence="3" id="KW-0614">Plasmid</keyword>
<dbReference type="EMBL" id="CP036427">
    <property type="protein sequence ID" value="QDV39077.1"/>
    <property type="molecule type" value="Genomic_DNA"/>
</dbReference>